<evidence type="ECO:0000256" key="3">
    <source>
        <dbReference type="ARBA" id="ARBA00023004"/>
    </source>
</evidence>
<evidence type="ECO:0000259" key="6">
    <source>
        <dbReference type="Pfam" id="PF13186"/>
    </source>
</evidence>
<evidence type="ECO:0000313" key="8">
    <source>
        <dbReference type="Proteomes" id="UP000715781"/>
    </source>
</evidence>
<dbReference type="EMBL" id="JAHHHN010000068">
    <property type="protein sequence ID" value="MBW4566230.1"/>
    <property type="molecule type" value="Genomic_DNA"/>
</dbReference>
<dbReference type="GO" id="GO:0046872">
    <property type="term" value="F:metal ion binding"/>
    <property type="evidence" value="ECO:0007669"/>
    <property type="project" value="UniProtKB-KW"/>
</dbReference>
<dbReference type="GO" id="GO:0051536">
    <property type="term" value="F:iron-sulfur cluster binding"/>
    <property type="evidence" value="ECO:0007669"/>
    <property type="project" value="UniProtKB-KW"/>
</dbReference>
<reference evidence="7" key="1">
    <citation type="submission" date="2021-05" db="EMBL/GenBank/DDBJ databases">
        <authorList>
            <person name="Pietrasiak N."/>
            <person name="Ward R."/>
            <person name="Stajich J.E."/>
            <person name="Kurbessoian T."/>
        </authorList>
    </citation>
    <scope>NUCLEOTIDE SEQUENCE</scope>
    <source>
        <strain evidence="7">JT2-VF2</strain>
    </source>
</reference>
<dbReference type="InterPro" id="IPR013785">
    <property type="entry name" value="Aldolase_TIM"/>
</dbReference>
<evidence type="ECO:0000256" key="1">
    <source>
        <dbReference type="ARBA" id="ARBA00022691"/>
    </source>
</evidence>
<reference evidence="7" key="2">
    <citation type="journal article" date="2022" name="Microbiol. Resour. Announc.">
        <title>Metagenome Sequencing to Explore Phylogenomics of Terrestrial Cyanobacteria.</title>
        <authorList>
            <person name="Ward R.D."/>
            <person name="Stajich J.E."/>
            <person name="Johansen J.R."/>
            <person name="Huntemann M."/>
            <person name="Clum A."/>
            <person name="Foster B."/>
            <person name="Foster B."/>
            <person name="Roux S."/>
            <person name="Palaniappan K."/>
            <person name="Varghese N."/>
            <person name="Mukherjee S."/>
            <person name="Reddy T.B.K."/>
            <person name="Daum C."/>
            <person name="Copeland A."/>
            <person name="Chen I.A."/>
            <person name="Ivanova N.N."/>
            <person name="Kyrpides N.C."/>
            <person name="Shapiro N."/>
            <person name="Eloe-Fadrosh E.A."/>
            <person name="Pietrasiak N."/>
        </authorList>
    </citation>
    <scope>NUCLEOTIDE SEQUENCE</scope>
    <source>
        <strain evidence="7">JT2-VF2</strain>
    </source>
</reference>
<name>A0A951Q5P2_9NOST</name>
<dbReference type="AlphaFoldDB" id="A0A951Q5P2"/>
<dbReference type="Proteomes" id="UP000715781">
    <property type="component" value="Unassembled WGS sequence"/>
</dbReference>
<dbReference type="GO" id="GO:0003824">
    <property type="term" value="F:catalytic activity"/>
    <property type="evidence" value="ECO:0007669"/>
    <property type="project" value="InterPro"/>
</dbReference>
<dbReference type="PANTHER" id="PTHR11228:SF7">
    <property type="entry name" value="PQQA PEPTIDE CYCLASE"/>
    <property type="match status" value="1"/>
</dbReference>
<dbReference type="CDD" id="cd01335">
    <property type="entry name" value="Radical_SAM"/>
    <property type="match status" value="1"/>
</dbReference>
<evidence type="ECO:0000259" key="5">
    <source>
        <dbReference type="Pfam" id="PF04055"/>
    </source>
</evidence>
<gene>
    <name evidence="7" type="ORF">KME32_35220</name>
</gene>
<organism evidence="7 8">
    <name type="scientific">Mojavia pulchra JT2-VF2</name>
    <dbReference type="NCBI Taxonomy" id="287848"/>
    <lineage>
        <taxon>Bacteria</taxon>
        <taxon>Bacillati</taxon>
        <taxon>Cyanobacteriota</taxon>
        <taxon>Cyanophyceae</taxon>
        <taxon>Nostocales</taxon>
        <taxon>Nostocaceae</taxon>
    </lineage>
</organism>
<comment type="caution">
    <text evidence="7">The sequence shown here is derived from an EMBL/GenBank/DDBJ whole genome shotgun (WGS) entry which is preliminary data.</text>
</comment>
<dbReference type="InterPro" id="IPR023885">
    <property type="entry name" value="4Fe4S-binding_SPASM_dom"/>
</dbReference>
<evidence type="ECO:0000256" key="2">
    <source>
        <dbReference type="ARBA" id="ARBA00022723"/>
    </source>
</evidence>
<protein>
    <submittedName>
        <fullName evidence="7">Radical SAM protein</fullName>
    </submittedName>
</protein>
<feature type="domain" description="4Fe4S-binding SPASM" evidence="6">
    <location>
        <begin position="216"/>
        <end position="271"/>
    </location>
</feature>
<dbReference type="Pfam" id="PF04055">
    <property type="entry name" value="Radical_SAM"/>
    <property type="match status" value="1"/>
</dbReference>
<dbReference type="InterPro" id="IPR007197">
    <property type="entry name" value="rSAM"/>
</dbReference>
<evidence type="ECO:0000256" key="4">
    <source>
        <dbReference type="ARBA" id="ARBA00023014"/>
    </source>
</evidence>
<keyword evidence="2" id="KW-0479">Metal-binding</keyword>
<dbReference type="SUPFAM" id="SSF102114">
    <property type="entry name" value="Radical SAM enzymes"/>
    <property type="match status" value="1"/>
</dbReference>
<dbReference type="InterPro" id="IPR058240">
    <property type="entry name" value="rSAM_sf"/>
</dbReference>
<accession>A0A951Q5P2</accession>
<dbReference type="InterPro" id="IPR050377">
    <property type="entry name" value="Radical_SAM_PqqE_MftC-like"/>
</dbReference>
<keyword evidence="3" id="KW-0408">Iron</keyword>
<feature type="domain" description="Radical SAM core" evidence="5">
    <location>
        <begin position="25"/>
        <end position="127"/>
    </location>
</feature>
<sequence length="313" mass="35782">MCDLWKTKEREIMQPKDYRRLPLTLQDINISGGEPFLREDVDEIVNEIHDHNPRARIGISTNGFLPKRIEEQVKRMWLGVSIRVSIDGVGEAHDLVRGIPSGFDKCVETLERLRRIGIKDLGIGITCSSYNSEQILAVQDYAKRHDLKFNVQVAHDSPSYYGDHPAIRASVATIKPQVEAIIHDNFNSNSPREWGRGLFHIGLVELMEKQSRLLSCRAGEQFFYLDPYGNVFGCLMRGDLKMGNLLEQKWQEIFCEQEEVWNAARQCAQCWMICSSKPVVHTQPIKVIKTIMSSLVRYRLMSALKGMCKSLSS</sequence>
<dbReference type="Gene3D" id="3.20.20.70">
    <property type="entry name" value="Aldolase class I"/>
    <property type="match status" value="1"/>
</dbReference>
<dbReference type="CDD" id="cd21109">
    <property type="entry name" value="SPASM"/>
    <property type="match status" value="1"/>
</dbReference>
<keyword evidence="4" id="KW-0411">Iron-sulfur</keyword>
<keyword evidence="1" id="KW-0949">S-adenosyl-L-methionine</keyword>
<dbReference type="PANTHER" id="PTHR11228">
    <property type="entry name" value="RADICAL SAM DOMAIN PROTEIN"/>
    <property type="match status" value="1"/>
</dbReference>
<proteinExistence type="predicted"/>
<dbReference type="Pfam" id="PF13186">
    <property type="entry name" value="SPASM"/>
    <property type="match status" value="1"/>
</dbReference>
<evidence type="ECO:0000313" key="7">
    <source>
        <dbReference type="EMBL" id="MBW4566230.1"/>
    </source>
</evidence>